<name>A5DS79_LODEL</name>
<organism evidence="10 11">
    <name type="scientific">Lodderomyces elongisporus (strain ATCC 11503 / CBS 2605 / JCM 1781 / NBRC 1676 / NRRL YB-4239)</name>
    <name type="common">Yeast</name>
    <name type="synonym">Saccharomyces elongisporus</name>
    <dbReference type="NCBI Taxonomy" id="379508"/>
    <lineage>
        <taxon>Eukaryota</taxon>
        <taxon>Fungi</taxon>
        <taxon>Dikarya</taxon>
        <taxon>Ascomycota</taxon>
        <taxon>Saccharomycotina</taxon>
        <taxon>Pichiomycetes</taxon>
        <taxon>Debaryomycetaceae</taxon>
        <taxon>Candida/Lodderomyces clade</taxon>
        <taxon>Lodderomyces</taxon>
    </lineage>
</organism>
<dbReference type="GeneID" id="5235684"/>
<dbReference type="HOGENOM" id="CLU_078569_0_0_1"/>
<evidence type="ECO:0000256" key="2">
    <source>
        <dbReference type="ARBA" id="ARBA00004496"/>
    </source>
</evidence>
<evidence type="ECO:0000256" key="6">
    <source>
        <dbReference type="ARBA" id="ARBA00022835"/>
    </source>
</evidence>
<dbReference type="Proteomes" id="UP000001996">
    <property type="component" value="Unassembled WGS sequence"/>
</dbReference>
<dbReference type="GO" id="GO:0071051">
    <property type="term" value="P:poly(A)-dependent snoRNA 3'-end processing"/>
    <property type="evidence" value="ECO:0007669"/>
    <property type="project" value="TreeGrafter"/>
</dbReference>
<evidence type="ECO:0000256" key="3">
    <source>
        <dbReference type="ARBA" id="ARBA00006678"/>
    </source>
</evidence>
<dbReference type="GO" id="GO:0016075">
    <property type="term" value="P:rRNA catabolic process"/>
    <property type="evidence" value="ECO:0007669"/>
    <property type="project" value="TreeGrafter"/>
</dbReference>
<protein>
    <recommendedName>
        <fullName evidence="9">Exoribonuclease phosphorolytic domain-containing protein</fullName>
    </recommendedName>
</protein>
<dbReference type="Pfam" id="PF01138">
    <property type="entry name" value="RNase_PH"/>
    <property type="match status" value="1"/>
</dbReference>
<dbReference type="STRING" id="379508.A5DS79"/>
<dbReference type="InterPro" id="IPR050080">
    <property type="entry name" value="RNase_PH"/>
</dbReference>
<evidence type="ECO:0000313" key="11">
    <source>
        <dbReference type="Proteomes" id="UP000001996"/>
    </source>
</evidence>
<gene>
    <name evidence="10" type="ORF">LELG_00215</name>
</gene>
<evidence type="ECO:0000256" key="1">
    <source>
        <dbReference type="ARBA" id="ARBA00004123"/>
    </source>
</evidence>
<dbReference type="InterPro" id="IPR001247">
    <property type="entry name" value="ExoRNase_PH_dom1"/>
</dbReference>
<feature type="domain" description="Exoribonuclease phosphorolytic" evidence="9">
    <location>
        <begin position="55"/>
        <end position="206"/>
    </location>
</feature>
<dbReference type="AlphaFoldDB" id="A5DS79"/>
<evidence type="ECO:0000256" key="4">
    <source>
        <dbReference type="ARBA" id="ARBA00022490"/>
    </source>
</evidence>
<dbReference type="GO" id="GO:0003723">
    <property type="term" value="F:RNA binding"/>
    <property type="evidence" value="ECO:0007669"/>
    <property type="project" value="UniProtKB-KW"/>
</dbReference>
<dbReference type="OMA" id="CKFLPHI"/>
<dbReference type="Gene3D" id="3.30.230.70">
    <property type="entry name" value="GHMP Kinase, N-terminal domain"/>
    <property type="match status" value="1"/>
</dbReference>
<dbReference type="GO" id="GO:0034475">
    <property type="term" value="P:U4 snRNA 3'-end processing"/>
    <property type="evidence" value="ECO:0007669"/>
    <property type="project" value="TreeGrafter"/>
</dbReference>
<keyword evidence="11" id="KW-1185">Reference proteome</keyword>
<dbReference type="KEGG" id="lel:PVL30_000209"/>
<comment type="similarity">
    <text evidence="3">Belongs to the RNase PH family.</text>
</comment>
<dbReference type="OrthoDB" id="2504340at2759"/>
<comment type="subcellular location">
    <subcellularLocation>
        <location evidence="2">Cytoplasm</location>
    </subcellularLocation>
    <subcellularLocation>
        <location evidence="1">Nucleus</location>
    </subcellularLocation>
</comment>
<dbReference type="InterPro" id="IPR020568">
    <property type="entry name" value="Ribosomal_Su5_D2-typ_SF"/>
</dbReference>
<evidence type="ECO:0000256" key="7">
    <source>
        <dbReference type="ARBA" id="ARBA00022884"/>
    </source>
</evidence>
<evidence type="ECO:0000259" key="9">
    <source>
        <dbReference type="Pfam" id="PF01138"/>
    </source>
</evidence>
<keyword evidence="8" id="KW-0539">Nucleus</keyword>
<dbReference type="PANTHER" id="PTHR11953:SF2">
    <property type="entry name" value="EXOSOME COMPLEX COMPONENT MTR3"/>
    <property type="match status" value="1"/>
</dbReference>
<dbReference type="SUPFAM" id="SSF54211">
    <property type="entry name" value="Ribosomal protein S5 domain 2-like"/>
    <property type="match status" value="1"/>
</dbReference>
<keyword evidence="5" id="KW-0698">rRNA processing</keyword>
<dbReference type="GO" id="GO:0071038">
    <property type="term" value="P:TRAMP-dependent tRNA surveillance pathway"/>
    <property type="evidence" value="ECO:0007669"/>
    <property type="project" value="UniProtKB-ARBA"/>
</dbReference>
<keyword evidence="4" id="KW-0963">Cytoplasm</keyword>
<dbReference type="EMBL" id="CH981524">
    <property type="protein sequence ID" value="EDK42037.1"/>
    <property type="molecule type" value="Genomic_DNA"/>
</dbReference>
<dbReference type="PANTHER" id="PTHR11953">
    <property type="entry name" value="EXOSOME COMPLEX COMPONENT"/>
    <property type="match status" value="1"/>
</dbReference>
<dbReference type="FunCoup" id="A5DS79">
    <property type="interactions" value="153"/>
</dbReference>
<proteinExistence type="inferred from homology"/>
<dbReference type="eggNOG" id="KOG1068">
    <property type="taxonomic scope" value="Eukaryota"/>
</dbReference>
<dbReference type="GO" id="GO:0005730">
    <property type="term" value="C:nucleolus"/>
    <property type="evidence" value="ECO:0007669"/>
    <property type="project" value="UniProtKB-ARBA"/>
</dbReference>
<keyword evidence="6" id="KW-0271">Exosome</keyword>
<sequence length="308" mass="34407">MTDRRRILGPVNLITPIIPKKHDDAEQLQIHMQTETQEQKQTHQQFSGSLLPKFYLKQGIIQNSNGSAYLEIGRTIIEVSVFGPKPIRGSFIDKATLSVETKFLPHVLQPCGDLFNNNSIDNALNNKHQQAQGTGMSAIEHRISSYVENCILPSIILEKYPKSTIDIQISVISLDEQEVRNNESGLLWLLHWITICTSMAVLDTGLEVRDIVSSGCVNFTKLGNILVGGGHSASFNAENDDDRVVSALFSFMNMKNDEIVGLWIEGGDKVELSEEKLTKLIDECCKMSKLIRANLNSYLILAYENSDD</sequence>
<evidence type="ECO:0000256" key="8">
    <source>
        <dbReference type="ARBA" id="ARBA00023242"/>
    </source>
</evidence>
<keyword evidence="7" id="KW-0694">RNA-binding</keyword>
<dbReference type="VEuPathDB" id="FungiDB:LELG_00215"/>
<dbReference type="GO" id="GO:0000467">
    <property type="term" value="P:exonucleolytic trimming to generate mature 3'-end of 5.8S rRNA from tricistronic rRNA transcript (SSU-rRNA, 5.8S rRNA, LSU-rRNA)"/>
    <property type="evidence" value="ECO:0007669"/>
    <property type="project" value="UniProtKB-ARBA"/>
</dbReference>
<dbReference type="InterPro" id="IPR027408">
    <property type="entry name" value="PNPase/RNase_PH_dom_sf"/>
</dbReference>
<dbReference type="GO" id="GO:0000177">
    <property type="term" value="C:cytoplasmic exosome (RNase complex)"/>
    <property type="evidence" value="ECO:0007669"/>
    <property type="project" value="UniProtKB-ARBA"/>
</dbReference>
<evidence type="ECO:0000313" key="10">
    <source>
        <dbReference type="EMBL" id="EDK42037.1"/>
    </source>
</evidence>
<reference evidence="10 11" key="1">
    <citation type="journal article" date="2009" name="Nature">
        <title>Evolution of pathogenicity and sexual reproduction in eight Candida genomes.</title>
        <authorList>
            <person name="Butler G."/>
            <person name="Rasmussen M.D."/>
            <person name="Lin M.F."/>
            <person name="Santos M.A."/>
            <person name="Sakthikumar S."/>
            <person name="Munro C.A."/>
            <person name="Rheinbay E."/>
            <person name="Grabherr M."/>
            <person name="Forche A."/>
            <person name="Reedy J.L."/>
            <person name="Agrafioti I."/>
            <person name="Arnaud M.B."/>
            <person name="Bates S."/>
            <person name="Brown A.J."/>
            <person name="Brunke S."/>
            <person name="Costanzo M.C."/>
            <person name="Fitzpatrick D.A."/>
            <person name="de Groot P.W."/>
            <person name="Harris D."/>
            <person name="Hoyer L.L."/>
            <person name="Hube B."/>
            <person name="Klis F.M."/>
            <person name="Kodira C."/>
            <person name="Lennard N."/>
            <person name="Logue M.E."/>
            <person name="Martin R."/>
            <person name="Neiman A.M."/>
            <person name="Nikolaou E."/>
            <person name="Quail M.A."/>
            <person name="Quinn J."/>
            <person name="Santos M.C."/>
            <person name="Schmitzberger F.F."/>
            <person name="Sherlock G."/>
            <person name="Shah P."/>
            <person name="Silverstein K.A."/>
            <person name="Skrzypek M.S."/>
            <person name="Soll D."/>
            <person name="Staggs R."/>
            <person name="Stansfield I."/>
            <person name="Stumpf M.P."/>
            <person name="Sudbery P.E."/>
            <person name="Srikantha T."/>
            <person name="Zeng Q."/>
            <person name="Berman J."/>
            <person name="Berriman M."/>
            <person name="Heitman J."/>
            <person name="Gow N.A."/>
            <person name="Lorenz M.C."/>
            <person name="Birren B.W."/>
            <person name="Kellis M."/>
            <person name="Cuomo C.A."/>
        </authorList>
    </citation>
    <scope>NUCLEOTIDE SEQUENCE [LARGE SCALE GENOMIC DNA]</scope>
    <source>
        <strain evidence="11">ATCC 11503 / BCRC 21390 / CBS 2605 / JCM 1781 / NBRC 1676 / NRRL YB-4239</strain>
    </source>
</reference>
<dbReference type="GO" id="GO:0071028">
    <property type="term" value="P:nuclear mRNA surveillance"/>
    <property type="evidence" value="ECO:0007669"/>
    <property type="project" value="TreeGrafter"/>
</dbReference>
<dbReference type="GO" id="GO:0000176">
    <property type="term" value="C:nuclear exosome (RNase complex)"/>
    <property type="evidence" value="ECO:0007669"/>
    <property type="project" value="TreeGrafter"/>
</dbReference>
<evidence type="ECO:0000256" key="5">
    <source>
        <dbReference type="ARBA" id="ARBA00022552"/>
    </source>
</evidence>
<dbReference type="InParanoid" id="A5DS79"/>
<accession>A5DS79</accession>